<dbReference type="Proteomes" id="UP000287033">
    <property type="component" value="Unassembled WGS sequence"/>
</dbReference>
<protein>
    <submittedName>
        <fullName evidence="2">Uncharacterized protein</fullName>
    </submittedName>
</protein>
<feature type="region of interest" description="Disordered" evidence="1">
    <location>
        <begin position="1"/>
        <end position="41"/>
    </location>
</feature>
<keyword evidence="3" id="KW-1185">Reference proteome</keyword>
<evidence type="ECO:0000256" key="1">
    <source>
        <dbReference type="SAM" id="MobiDB-lite"/>
    </source>
</evidence>
<dbReference type="AlphaFoldDB" id="A0A401TRL4"/>
<reference evidence="2 3" key="1">
    <citation type="journal article" date="2018" name="Nat. Ecol. Evol.">
        <title>Shark genomes provide insights into elasmobranch evolution and the origin of vertebrates.</title>
        <authorList>
            <person name="Hara Y"/>
            <person name="Yamaguchi K"/>
            <person name="Onimaru K"/>
            <person name="Kadota M"/>
            <person name="Koyanagi M"/>
            <person name="Keeley SD"/>
            <person name="Tatsumi K"/>
            <person name="Tanaka K"/>
            <person name="Motone F"/>
            <person name="Kageyama Y"/>
            <person name="Nozu R"/>
            <person name="Adachi N"/>
            <person name="Nishimura O"/>
            <person name="Nakagawa R"/>
            <person name="Tanegashima C"/>
            <person name="Kiyatake I"/>
            <person name="Matsumoto R"/>
            <person name="Murakumo K"/>
            <person name="Nishida K"/>
            <person name="Terakita A"/>
            <person name="Kuratani S"/>
            <person name="Sato K"/>
            <person name="Hyodo S Kuraku.S."/>
        </authorList>
    </citation>
    <scope>NUCLEOTIDE SEQUENCE [LARGE SCALE GENOMIC DNA]</scope>
</reference>
<proteinExistence type="predicted"/>
<evidence type="ECO:0000313" key="3">
    <source>
        <dbReference type="Proteomes" id="UP000287033"/>
    </source>
</evidence>
<organism evidence="2 3">
    <name type="scientific">Chiloscyllium punctatum</name>
    <name type="common">Brownbanded bambooshark</name>
    <name type="synonym">Hemiscyllium punctatum</name>
    <dbReference type="NCBI Taxonomy" id="137246"/>
    <lineage>
        <taxon>Eukaryota</taxon>
        <taxon>Metazoa</taxon>
        <taxon>Chordata</taxon>
        <taxon>Craniata</taxon>
        <taxon>Vertebrata</taxon>
        <taxon>Chondrichthyes</taxon>
        <taxon>Elasmobranchii</taxon>
        <taxon>Galeomorphii</taxon>
        <taxon>Galeoidea</taxon>
        <taxon>Orectolobiformes</taxon>
        <taxon>Hemiscylliidae</taxon>
        <taxon>Chiloscyllium</taxon>
    </lineage>
</organism>
<accession>A0A401TRL4</accession>
<sequence length="85" mass="9465">MPREAVKPDVGPELEMGRWLPGRGLRKPPERGGRRTRQDQISVGIVAGEIAEPSGSRTERRNLCFFCRTGFGKVALSEIRSSRLT</sequence>
<feature type="compositionally biased region" description="Basic and acidic residues" evidence="1">
    <location>
        <begin position="27"/>
        <end position="38"/>
    </location>
</feature>
<evidence type="ECO:0000313" key="2">
    <source>
        <dbReference type="EMBL" id="GCC45320.1"/>
    </source>
</evidence>
<comment type="caution">
    <text evidence="2">The sequence shown here is derived from an EMBL/GenBank/DDBJ whole genome shotgun (WGS) entry which is preliminary data.</text>
</comment>
<gene>
    <name evidence="2" type="ORF">chiPu_0029294</name>
</gene>
<name>A0A401TRL4_CHIPU</name>
<dbReference type="EMBL" id="BEZZ01153184">
    <property type="protein sequence ID" value="GCC45320.1"/>
    <property type="molecule type" value="Genomic_DNA"/>
</dbReference>